<dbReference type="Proteomes" id="UP000237381">
    <property type="component" value="Unassembled WGS sequence"/>
</dbReference>
<dbReference type="AlphaFoldDB" id="A0A2S4M679"/>
<sequence length="97" mass="11235">MVYEMAHITVLAGKNAEFEAGVTQALPLFHRARGCRGVELQRGVEEPNQYVLVVQWETIEDHMVHFRESDDFQEWRRLVGPYFEKPPVVGHTEVVVK</sequence>
<keyword evidence="2" id="KW-0503">Monooxygenase</keyword>
<accession>A0A2S4M679</accession>
<dbReference type="SUPFAM" id="SSF54909">
    <property type="entry name" value="Dimeric alpha+beta barrel"/>
    <property type="match status" value="1"/>
</dbReference>
<keyword evidence="3" id="KW-1185">Reference proteome</keyword>
<dbReference type="RefSeq" id="WP_208624235.1">
    <property type="nucleotide sequence ID" value="NZ_PQGA01000009.1"/>
</dbReference>
<name>A0A2S4M679_9BURK</name>
<dbReference type="EMBL" id="PQGA01000009">
    <property type="protein sequence ID" value="POR50135.1"/>
    <property type="molecule type" value="Genomic_DNA"/>
</dbReference>
<dbReference type="PROSITE" id="PS51725">
    <property type="entry name" value="ABM"/>
    <property type="match status" value="1"/>
</dbReference>
<dbReference type="Gene3D" id="3.30.70.100">
    <property type="match status" value="1"/>
</dbReference>
<dbReference type="InterPro" id="IPR011008">
    <property type="entry name" value="Dimeric_a/b-barrel"/>
</dbReference>
<evidence type="ECO:0000313" key="2">
    <source>
        <dbReference type="EMBL" id="POR50135.1"/>
    </source>
</evidence>
<gene>
    <name evidence="2" type="ORF">B0G62_10943</name>
</gene>
<protein>
    <submittedName>
        <fullName evidence="2">Heme-degrading monooxygenase HmoA</fullName>
    </submittedName>
</protein>
<keyword evidence="2" id="KW-0560">Oxidoreductase</keyword>
<dbReference type="Pfam" id="PF03992">
    <property type="entry name" value="ABM"/>
    <property type="match status" value="1"/>
</dbReference>
<proteinExistence type="predicted"/>
<dbReference type="InterPro" id="IPR007138">
    <property type="entry name" value="ABM_dom"/>
</dbReference>
<dbReference type="GO" id="GO:0004497">
    <property type="term" value="F:monooxygenase activity"/>
    <property type="evidence" value="ECO:0007669"/>
    <property type="project" value="UniProtKB-KW"/>
</dbReference>
<evidence type="ECO:0000259" key="1">
    <source>
        <dbReference type="PROSITE" id="PS51725"/>
    </source>
</evidence>
<feature type="domain" description="ABM" evidence="1">
    <location>
        <begin position="2"/>
        <end position="95"/>
    </location>
</feature>
<comment type="caution">
    <text evidence="2">The sequence shown here is derived from an EMBL/GenBank/DDBJ whole genome shotgun (WGS) entry which is preliminary data.</text>
</comment>
<evidence type="ECO:0000313" key="3">
    <source>
        <dbReference type="Proteomes" id="UP000237381"/>
    </source>
</evidence>
<reference evidence="2 3" key="1">
    <citation type="submission" date="2018-01" db="EMBL/GenBank/DDBJ databases">
        <title>Genomic Encyclopedia of Type Strains, Phase III (KMG-III): the genomes of soil and plant-associated and newly described type strains.</title>
        <authorList>
            <person name="Whitman W."/>
        </authorList>
    </citation>
    <scope>NUCLEOTIDE SEQUENCE [LARGE SCALE GENOMIC DNA]</scope>
    <source>
        <strain evidence="2 3">JCM 18070</strain>
    </source>
</reference>
<organism evidence="2 3">
    <name type="scientific">Paraburkholderia eburnea</name>
    <dbReference type="NCBI Taxonomy" id="1189126"/>
    <lineage>
        <taxon>Bacteria</taxon>
        <taxon>Pseudomonadati</taxon>
        <taxon>Pseudomonadota</taxon>
        <taxon>Betaproteobacteria</taxon>
        <taxon>Burkholderiales</taxon>
        <taxon>Burkholderiaceae</taxon>
        <taxon>Paraburkholderia</taxon>
    </lineage>
</organism>